<feature type="compositionally biased region" description="Basic and acidic residues" evidence="1">
    <location>
        <begin position="1"/>
        <end position="10"/>
    </location>
</feature>
<feature type="compositionally biased region" description="Polar residues" evidence="1">
    <location>
        <begin position="11"/>
        <end position="29"/>
    </location>
</feature>
<organism evidence="2 3">
    <name type="scientific">Choiromyces venosus 120613-1</name>
    <dbReference type="NCBI Taxonomy" id="1336337"/>
    <lineage>
        <taxon>Eukaryota</taxon>
        <taxon>Fungi</taxon>
        <taxon>Dikarya</taxon>
        <taxon>Ascomycota</taxon>
        <taxon>Pezizomycotina</taxon>
        <taxon>Pezizomycetes</taxon>
        <taxon>Pezizales</taxon>
        <taxon>Tuberaceae</taxon>
        <taxon>Choiromyces</taxon>
    </lineage>
</organism>
<accession>A0A3N4JAR1</accession>
<name>A0A3N4JAR1_9PEZI</name>
<dbReference type="AlphaFoldDB" id="A0A3N4JAR1"/>
<dbReference type="Proteomes" id="UP000276215">
    <property type="component" value="Unassembled WGS sequence"/>
</dbReference>
<evidence type="ECO:0000313" key="2">
    <source>
        <dbReference type="EMBL" id="RPA94078.1"/>
    </source>
</evidence>
<feature type="region of interest" description="Disordered" evidence="1">
    <location>
        <begin position="1"/>
        <end position="36"/>
    </location>
</feature>
<protein>
    <submittedName>
        <fullName evidence="2">Uncharacterized protein</fullName>
    </submittedName>
</protein>
<dbReference type="EMBL" id="ML120443">
    <property type="protein sequence ID" value="RPA94078.1"/>
    <property type="molecule type" value="Genomic_DNA"/>
</dbReference>
<feature type="region of interest" description="Disordered" evidence="1">
    <location>
        <begin position="68"/>
        <end position="117"/>
    </location>
</feature>
<reference evidence="2 3" key="1">
    <citation type="journal article" date="2018" name="Nat. Ecol. Evol.">
        <title>Pezizomycetes genomes reveal the molecular basis of ectomycorrhizal truffle lifestyle.</title>
        <authorList>
            <person name="Murat C."/>
            <person name="Payen T."/>
            <person name="Noel B."/>
            <person name="Kuo A."/>
            <person name="Morin E."/>
            <person name="Chen J."/>
            <person name="Kohler A."/>
            <person name="Krizsan K."/>
            <person name="Balestrini R."/>
            <person name="Da Silva C."/>
            <person name="Montanini B."/>
            <person name="Hainaut M."/>
            <person name="Levati E."/>
            <person name="Barry K.W."/>
            <person name="Belfiori B."/>
            <person name="Cichocki N."/>
            <person name="Clum A."/>
            <person name="Dockter R.B."/>
            <person name="Fauchery L."/>
            <person name="Guy J."/>
            <person name="Iotti M."/>
            <person name="Le Tacon F."/>
            <person name="Lindquist E.A."/>
            <person name="Lipzen A."/>
            <person name="Malagnac F."/>
            <person name="Mello A."/>
            <person name="Molinier V."/>
            <person name="Miyauchi S."/>
            <person name="Poulain J."/>
            <person name="Riccioni C."/>
            <person name="Rubini A."/>
            <person name="Sitrit Y."/>
            <person name="Splivallo R."/>
            <person name="Traeger S."/>
            <person name="Wang M."/>
            <person name="Zifcakova L."/>
            <person name="Wipf D."/>
            <person name="Zambonelli A."/>
            <person name="Paolocci F."/>
            <person name="Nowrousian M."/>
            <person name="Ottonello S."/>
            <person name="Baldrian P."/>
            <person name="Spatafora J.W."/>
            <person name="Henrissat B."/>
            <person name="Nagy L.G."/>
            <person name="Aury J.M."/>
            <person name="Wincker P."/>
            <person name="Grigoriev I.V."/>
            <person name="Bonfante P."/>
            <person name="Martin F.M."/>
        </authorList>
    </citation>
    <scope>NUCLEOTIDE SEQUENCE [LARGE SCALE GENOMIC DNA]</scope>
    <source>
        <strain evidence="2 3">120613-1</strain>
    </source>
</reference>
<evidence type="ECO:0000256" key="1">
    <source>
        <dbReference type="SAM" id="MobiDB-lite"/>
    </source>
</evidence>
<gene>
    <name evidence="2" type="ORF">L873DRAFT_1793216</name>
</gene>
<sequence length="139" mass="15226">MARSSSERSNRTVSNGATGSSQVGRTVGQTHGHPVRAVSYPVIPTLPQYAITLAPPEVAPVTWDHELSQSKNRLVRQNADLQSRRKNSRATPRDPPSCSSSQKGLTDYSRERRPLGKPVGRYSLRIGACDHHAAYQIVP</sequence>
<evidence type="ECO:0000313" key="3">
    <source>
        <dbReference type="Proteomes" id="UP000276215"/>
    </source>
</evidence>
<keyword evidence="3" id="KW-1185">Reference proteome</keyword>
<proteinExistence type="predicted"/>